<dbReference type="GO" id="GO:0016874">
    <property type="term" value="F:ligase activity"/>
    <property type="evidence" value="ECO:0007669"/>
    <property type="project" value="UniProtKB-KW"/>
</dbReference>
<feature type="transmembrane region" description="Helical" evidence="5">
    <location>
        <begin position="346"/>
        <end position="366"/>
    </location>
</feature>
<dbReference type="RefSeq" id="WP_276730526.1">
    <property type="nucleotide sequence ID" value="NZ_JAFKMR010000018.1"/>
</dbReference>
<evidence type="ECO:0000256" key="5">
    <source>
        <dbReference type="SAM" id="Phobius"/>
    </source>
</evidence>
<dbReference type="Pfam" id="PF04932">
    <property type="entry name" value="Wzy_C"/>
    <property type="match status" value="1"/>
</dbReference>
<evidence type="ECO:0000256" key="2">
    <source>
        <dbReference type="ARBA" id="ARBA00022692"/>
    </source>
</evidence>
<dbReference type="PANTHER" id="PTHR37422">
    <property type="entry name" value="TEICHURONIC ACID BIOSYNTHESIS PROTEIN TUAE"/>
    <property type="match status" value="1"/>
</dbReference>
<gene>
    <name evidence="7" type="ORF">J0I24_09710</name>
</gene>
<comment type="subcellular location">
    <subcellularLocation>
        <location evidence="1">Membrane</location>
        <topology evidence="1">Multi-pass membrane protein</topology>
    </subcellularLocation>
</comment>
<feature type="transmembrane region" description="Helical" evidence="5">
    <location>
        <begin position="378"/>
        <end position="397"/>
    </location>
</feature>
<evidence type="ECO:0000256" key="1">
    <source>
        <dbReference type="ARBA" id="ARBA00004141"/>
    </source>
</evidence>
<keyword evidence="4 5" id="KW-0472">Membrane</keyword>
<sequence length="434" mass="48130">MKFIDRTQNKNSHAPEIPHFIEYFYLSLIFLAPATILLVRGSTSAILILLALISIAYGIISSKAMNYISSISHFRYYALASICFPLAIIIQQVYLDQWDPRALDAISRFTVGFILFLFLSNMNPQKLIRFFGWGCSAGAIGIYFWSIYFPQPLIWADTHRLGNYYTNPIPFGDIALLLGFLGVITMQATERNSLPTLALRLFSLICGVYISYESGSRGGWLAMPVLVVIILAQNKSILTRRVFYVLSTGILISLVAFFTSPYARHRLNDIFSNLSSFGAGNADTSVGLRLSLWQASLRLFIDNPLYGVGKGHLEPALHKLAQSGLLLSQAVNQHAHSDFFSTIAEMGGIGFICLLMLYFGLTYYFWRSRNSIVDSTRTAAYSGLAVATSTIIFGMTIDVLVPVMQVSLIAFSCAVFLAAINNSTRLTSKNIPTT</sequence>
<dbReference type="InterPro" id="IPR051533">
    <property type="entry name" value="WaaL-like"/>
</dbReference>
<feature type="transmembrane region" description="Helical" evidence="5">
    <location>
        <begin position="45"/>
        <end position="62"/>
    </location>
</feature>
<keyword evidence="3 5" id="KW-1133">Transmembrane helix</keyword>
<feature type="domain" description="O-antigen ligase-related" evidence="6">
    <location>
        <begin position="203"/>
        <end position="355"/>
    </location>
</feature>
<organism evidence="7 8">
    <name type="scientific">Thiomonas arsenitoxydans (strain DSM 22701 / CIP 110005 / 3As)</name>
    <dbReference type="NCBI Taxonomy" id="426114"/>
    <lineage>
        <taxon>Bacteria</taxon>
        <taxon>Pseudomonadati</taxon>
        <taxon>Pseudomonadota</taxon>
        <taxon>Betaproteobacteria</taxon>
        <taxon>Burkholderiales</taxon>
        <taxon>Thiomonas</taxon>
    </lineage>
</organism>
<evidence type="ECO:0000313" key="7">
    <source>
        <dbReference type="EMBL" id="MBN8744569.1"/>
    </source>
</evidence>
<evidence type="ECO:0000259" key="6">
    <source>
        <dbReference type="Pfam" id="PF04932"/>
    </source>
</evidence>
<feature type="transmembrane region" description="Helical" evidence="5">
    <location>
        <begin position="403"/>
        <end position="420"/>
    </location>
</feature>
<feature type="transmembrane region" description="Helical" evidence="5">
    <location>
        <begin position="74"/>
        <end position="94"/>
    </location>
</feature>
<dbReference type="InterPro" id="IPR007016">
    <property type="entry name" value="O-antigen_ligase-rel_domated"/>
</dbReference>
<dbReference type="GO" id="GO:0016020">
    <property type="term" value="C:membrane"/>
    <property type="evidence" value="ECO:0007669"/>
    <property type="project" value="UniProtKB-SubCell"/>
</dbReference>
<accession>A0A8I1MWT7</accession>
<feature type="transmembrane region" description="Helical" evidence="5">
    <location>
        <begin position="242"/>
        <end position="263"/>
    </location>
</feature>
<evidence type="ECO:0000256" key="4">
    <source>
        <dbReference type="ARBA" id="ARBA00023136"/>
    </source>
</evidence>
<dbReference type="PANTHER" id="PTHR37422:SF13">
    <property type="entry name" value="LIPOPOLYSACCHARIDE BIOSYNTHESIS PROTEIN PA4999-RELATED"/>
    <property type="match status" value="1"/>
</dbReference>
<protein>
    <submittedName>
        <fullName evidence="7">O-antigen ligase family protein</fullName>
    </submittedName>
</protein>
<feature type="transmembrane region" description="Helical" evidence="5">
    <location>
        <begin position="20"/>
        <end position="39"/>
    </location>
</feature>
<dbReference type="Proteomes" id="UP000664800">
    <property type="component" value="Unassembled WGS sequence"/>
</dbReference>
<comment type="caution">
    <text evidence="7">The sequence shown here is derived from an EMBL/GenBank/DDBJ whole genome shotgun (WGS) entry which is preliminary data.</text>
</comment>
<feature type="transmembrane region" description="Helical" evidence="5">
    <location>
        <begin position="130"/>
        <end position="149"/>
    </location>
</feature>
<evidence type="ECO:0000256" key="3">
    <source>
        <dbReference type="ARBA" id="ARBA00022989"/>
    </source>
</evidence>
<keyword evidence="7" id="KW-0436">Ligase</keyword>
<evidence type="ECO:0000313" key="8">
    <source>
        <dbReference type="Proteomes" id="UP000664800"/>
    </source>
</evidence>
<name>A0A8I1MWT7_THIA3</name>
<feature type="transmembrane region" description="Helical" evidence="5">
    <location>
        <begin position="106"/>
        <end position="123"/>
    </location>
</feature>
<reference evidence="7" key="1">
    <citation type="submission" date="2021-02" db="EMBL/GenBank/DDBJ databases">
        <title>Thiocyanate and organic carbon inputs drive convergent selection for specific autotrophic Afipia and Thiobacillus strains within complex microbiomes.</title>
        <authorList>
            <person name="Huddy R.J."/>
            <person name="Sachdeva R."/>
            <person name="Kadzinga F."/>
            <person name="Kantor R.S."/>
            <person name="Harrison S.T.L."/>
            <person name="Banfield J.F."/>
        </authorList>
    </citation>
    <scope>NUCLEOTIDE SEQUENCE</scope>
    <source>
        <strain evidence="7">SCN18_13_7_16_R3_B_64_19</strain>
    </source>
</reference>
<proteinExistence type="predicted"/>
<feature type="transmembrane region" description="Helical" evidence="5">
    <location>
        <begin position="169"/>
        <end position="186"/>
    </location>
</feature>
<dbReference type="AlphaFoldDB" id="A0A8I1MWT7"/>
<keyword evidence="2 5" id="KW-0812">Transmembrane</keyword>
<dbReference type="EMBL" id="JAFKMR010000018">
    <property type="protein sequence ID" value="MBN8744569.1"/>
    <property type="molecule type" value="Genomic_DNA"/>
</dbReference>